<dbReference type="Proteomes" id="UP000277424">
    <property type="component" value="Unassembled WGS sequence"/>
</dbReference>
<gene>
    <name evidence="2" type="ORF">BCL74_3126</name>
</gene>
<evidence type="ECO:0000313" key="3">
    <source>
        <dbReference type="Proteomes" id="UP000277424"/>
    </source>
</evidence>
<organism evidence="2 3">
    <name type="scientific">Oceanibaculum indicum</name>
    <dbReference type="NCBI Taxonomy" id="526216"/>
    <lineage>
        <taxon>Bacteria</taxon>
        <taxon>Pseudomonadati</taxon>
        <taxon>Pseudomonadota</taxon>
        <taxon>Alphaproteobacteria</taxon>
        <taxon>Rhodospirillales</taxon>
        <taxon>Oceanibaculaceae</taxon>
        <taxon>Oceanibaculum</taxon>
    </lineage>
</organism>
<dbReference type="InterPro" id="IPR024185">
    <property type="entry name" value="FTHF_cligase-like_sf"/>
</dbReference>
<accession>A0A420WCA0</accession>
<dbReference type="InterPro" id="IPR003741">
    <property type="entry name" value="LUD_dom"/>
</dbReference>
<dbReference type="RefSeq" id="WP_121221372.1">
    <property type="nucleotide sequence ID" value="NZ_RBIG01000003.1"/>
</dbReference>
<reference evidence="2 3" key="1">
    <citation type="submission" date="2018-10" db="EMBL/GenBank/DDBJ databases">
        <title>Comparative analysis of microorganisms from saline springs in Andes Mountain Range, Colombia.</title>
        <authorList>
            <person name="Rubin E."/>
        </authorList>
    </citation>
    <scope>NUCLEOTIDE SEQUENCE [LARGE SCALE GENOMIC DNA]</scope>
    <source>
        <strain evidence="2 3">USBA 36</strain>
    </source>
</reference>
<name>A0A420WCA0_9PROT</name>
<dbReference type="PANTHER" id="PTHR43682">
    <property type="entry name" value="LACTATE UTILIZATION PROTEIN C"/>
    <property type="match status" value="1"/>
</dbReference>
<evidence type="ECO:0000259" key="1">
    <source>
        <dbReference type="Pfam" id="PF02589"/>
    </source>
</evidence>
<protein>
    <submittedName>
        <fullName evidence="2">L-lactate dehydrogenase complex protein LldG</fullName>
    </submittedName>
</protein>
<evidence type="ECO:0000313" key="2">
    <source>
        <dbReference type="EMBL" id="RKQ68644.1"/>
    </source>
</evidence>
<dbReference type="PANTHER" id="PTHR43682:SF1">
    <property type="entry name" value="LACTATE UTILIZATION PROTEIN C"/>
    <property type="match status" value="1"/>
</dbReference>
<sequence>MPDMSPRDQILAGIRRSLGRSALDGEPAAQLEQRIAEHRPNLIPQRAQLPHDQQVTLFVEMAEGVQATISQVADAAEVPDAIAEYLAQHNLPAELRVAPDAWLSGLPWDKRPTLTINTGKAEEPDTASVTPAFAGIAETGTLMLTSGPHSPTTLNLLPETHIVVLKKSQIVGSYEDGWARLRDAQAKDSMPRTVNFITGPSRTGDIEQKILMGAHGPRRLHIVLIDG</sequence>
<dbReference type="Gene3D" id="3.40.50.10420">
    <property type="entry name" value="NagB/RpiA/CoA transferase-like"/>
    <property type="match status" value="1"/>
</dbReference>
<feature type="domain" description="LUD" evidence="1">
    <location>
        <begin position="129"/>
        <end position="225"/>
    </location>
</feature>
<proteinExistence type="predicted"/>
<dbReference type="SUPFAM" id="SSF100950">
    <property type="entry name" value="NagB/RpiA/CoA transferase-like"/>
    <property type="match status" value="1"/>
</dbReference>
<dbReference type="EMBL" id="RBIG01000003">
    <property type="protein sequence ID" value="RKQ68644.1"/>
    <property type="molecule type" value="Genomic_DNA"/>
</dbReference>
<comment type="caution">
    <text evidence="2">The sequence shown here is derived from an EMBL/GenBank/DDBJ whole genome shotgun (WGS) entry which is preliminary data.</text>
</comment>
<dbReference type="InterPro" id="IPR037171">
    <property type="entry name" value="NagB/RpiA_transferase-like"/>
</dbReference>
<dbReference type="Pfam" id="PF02589">
    <property type="entry name" value="LUD_dom"/>
    <property type="match status" value="1"/>
</dbReference>
<dbReference type="OrthoDB" id="9794157at2"/>
<dbReference type="AlphaFoldDB" id="A0A420WCA0"/>